<dbReference type="Gene3D" id="3.40.1190.20">
    <property type="match status" value="1"/>
</dbReference>
<accession>A0A6S6TP88</accession>
<name>A0A6S6TP88_9BACT</name>
<keyword evidence="4" id="KW-0808">Transferase</keyword>
<sequence>MQKNERPYALSIAGFDPSGGAGLVADAKTMEAHQVYGLTVATAITVQHESVFQGVEWVNVDLIKQQINLLFQKYPIRFCKIGLIENWDVLSEITKVLLVLNPKIKIVVDPIFRASAGFDFHKKVHIDDLKKYLLDIYLLTPNAEELARINEQELDLMNIARSLSKYCNVLYKGGHNETQKGTDFLLTGQKIQALAPKAIVAYEKHGSGCVLSAAIVANLALGQDLHTACQKAKVYITNFLNSNETLLGNHYP</sequence>
<protein>
    <recommendedName>
        <fullName evidence="2">hydroxymethylpyrimidine kinase</fullName>
        <ecNumber evidence="2">2.7.1.49</ecNumber>
    </recommendedName>
</protein>
<dbReference type="GO" id="GO:0008972">
    <property type="term" value="F:phosphomethylpyrimidine kinase activity"/>
    <property type="evidence" value="ECO:0007669"/>
    <property type="project" value="InterPro"/>
</dbReference>
<evidence type="ECO:0000259" key="3">
    <source>
        <dbReference type="Pfam" id="PF08543"/>
    </source>
</evidence>
<dbReference type="GO" id="GO:0005829">
    <property type="term" value="C:cytosol"/>
    <property type="evidence" value="ECO:0007669"/>
    <property type="project" value="TreeGrafter"/>
</dbReference>
<dbReference type="PANTHER" id="PTHR20858:SF17">
    <property type="entry name" value="HYDROXYMETHYLPYRIMIDINE_PHOSPHOMETHYLPYRIMIDINE KINASE THI20-RELATED"/>
    <property type="match status" value="1"/>
</dbReference>
<dbReference type="EC" id="2.7.1.49" evidence="2"/>
<dbReference type="CDD" id="cd01169">
    <property type="entry name" value="HMPP_kinase"/>
    <property type="match status" value="1"/>
</dbReference>
<feature type="domain" description="Pyridoxamine kinase/Phosphomethylpyrimidine kinase" evidence="3">
    <location>
        <begin position="16"/>
        <end position="246"/>
    </location>
</feature>
<organism evidence="4">
    <name type="scientific">uncultured Aureispira sp</name>
    <dbReference type="NCBI Taxonomy" id="1331704"/>
    <lineage>
        <taxon>Bacteria</taxon>
        <taxon>Pseudomonadati</taxon>
        <taxon>Bacteroidota</taxon>
        <taxon>Saprospiria</taxon>
        <taxon>Saprospirales</taxon>
        <taxon>Saprospiraceae</taxon>
        <taxon>Aureispira</taxon>
        <taxon>environmental samples</taxon>
    </lineage>
</organism>
<dbReference type="InterPro" id="IPR004399">
    <property type="entry name" value="HMP/HMP-P_kinase_dom"/>
</dbReference>
<dbReference type="PANTHER" id="PTHR20858">
    <property type="entry name" value="PHOSPHOMETHYLPYRIMIDINE KINASE"/>
    <property type="match status" value="1"/>
</dbReference>
<dbReference type="InterPro" id="IPR029056">
    <property type="entry name" value="Ribokinase-like"/>
</dbReference>
<keyword evidence="4" id="KW-0418">Kinase</keyword>
<evidence type="ECO:0000313" key="4">
    <source>
        <dbReference type="EMBL" id="CAA6816699.1"/>
    </source>
</evidence>
<reference evidence="4" key="1">
    <citation type="submission" date="2020-01" db="EMBL/GenBank/DDBJ databases">
        <authorList>
            <person name="Meier V. D."/>
            <person name="Meier V D."/>
        </authorList>
    </citation>
    <scope>NUCLEOTIDE SEQUENCE</scope>
    <source>
        <strain evidence="4">HLG_WM_MAG_10</strain>
    </source>
</reference>
<dbReference type="InterPro" id="IPR013749">
    <property type="entry name" value="PM/HMP-P_kinase-1"/>
</dbReference>
<comment type="pathway">
    <text evidence="1">Cofactor biosynthesis; thiamine diphosphate biosynthesis.</text>
</comment>
<gene>
    <name evidence="4" type="ORF">HELGO_WM16963</name>
</gene>
<dbReference type="SUPFAM" id="SSF53613">
    <property type="entry name" value="Ribokinase-like"/>
    <property type="match status" value="1"/>
</dbReference>
<dbReference type="Pfam" id="PF08543">
    <property type="entry name" value="Phos_pyr_kin"/>
    <property type="match status" value="1"/>
</dbReference>
<dbReference type="GO" id="GO:0009228">
    <property type="term" value="P:thiamine biosynthetic process"/>
    <property type="evidence" value="ECO:0007669"/>
    <property type="project" value="InterPro"/>
</dbReference>
<evidence type="ECO:0000256" key="1">
    <source>
        <dbReference type="ARBA" id="ARBA00004948"/>
    </source>
</evidence>
<proteinExistence type="predicted"/>
<dbReference type="EMBL" id="CACVAQ010000240">
    <property type="protein sequence ID" value="CAA6816699.1"/>
    <property type="molecule type" value="Genomic_DNA"/>
</dbReference>
<dbReference type="AlphaFoldDB" id="A0A6S6TP88"/>
<dbReference type="GO" id="GO:0008902">
    <property type="term" value="F:hydroxymethylpyrimidine kinase activity"/>
    <property type="evidence" value="ECO:0007669"/>
    <property type="project" value="UniProtKB-EC"/>
</dbReference>
<evidence type="ECO:0000256" key="2">
    <source>
        <dbReference type="ARBA" id="ARBA00012135"/>
    </source>
</evidence>